<proteinExistence type="inferred from homology"/>
<keyword evidence="5 8" id="KW-0732">Signal</keyword>
<sequence length="426" mass="44091">MTRYLATASIIALASTAAHAGGLDRTGQPIGLLFSEGNYAELSFSRTNPDLNGEGLGTDATGLAPASPATGGFPLLQNAIDGGTEYDDVGESFNTVGAGIKWQFNSTISGALLFDEAFGADIAYSGDNSTTELGGTRAKADSSSLTALLRYAFDDNWSAHGGIRVQRASGDISLRGTSYGPVNGYNVELEDDTSVGYVIGGAYEIPAIALRVALTYSTEIEHDFDTTESYNTAPLTGVGTTLVGAPGTPPGAGAGVAAGAAAALSGSSTTEVKTPQSVNIDFQSGVAEDTLVFGSIRWAEWSEFQINPENFEDLTGGGLVDLDDTWTYTIGVGRRFTEQFAAQASFTYEPETGDDELVSPLAPTRGQKAIAIGGSYDLDGGVTLAGGVRYAWLGDATAETGTPDVARAEFRDSTALSVGMRIGFAF</sequence>
<evidence type="ECO:0000256" key="1">
    <source>
        <dbReference type="ARBA" id="ARBA00004571"/>
    </source>
</evidence>
<evidence type="ECO:0000313" key="9">
    <source>
        <dbReference type="EMBL" id="MDT0684006.1"/>
    </source>
</evidence>
<keyword evidence="7" id="KW-0998">Cell outer membrane</keyword>
<dbReference type="PANTHER" id="PTHR35093">
    <property type="entry name" value="OUTER MEMBRANE PROTEIN NMB0088-RELATED"/>
    <property type="match status" value="1"/>
</dbReference>
<evidence type="ECO:0000256" key="5">
    <source>
        <dbReference type="ARBA" id="ARBA00022729"/>
    </source>
</evidence>
<dbReference type="PANTHER" id="PTHR35093:SF8">
    <property type="entry name" value="OUTER MEMBRANE PROTEIN NMB0088-RELATED"/>
    <property type="match status" value="1"/>
</dbReference>
<dbReference type="SUPFAM" id="SSF56935">
    <property type="entry name" value="Porins"/>
    <property type="match status" value="1"/>
</dbReference>
<reference evidence="9 10" key="1">
    <citation type="submission" date="2023-09" db="EMBL/GenBank/DDBJ databases">
        <authorList>
            <person name="Rey-Velasco X."/>
        </authorList>
    </citation>
    <scope>NUCLEOTIDE SEQUENCE [LARGE SCALE GENOMIC DNA]</scope>
    <source>
        <strain evidence="9 10">F158</strain>
    </source>
</reference>
<keyword evidence="4" id="KW-0812">Transmembrane</keyword>
<protein>
    <submittedName>
        <fullName evidence="9">Outer membrane protein transport protein</fullName>
    </submittedName>
</protein>
<comment type="caution">
    <text evidence="9">The sequence shown here is derived from an EMBL/GenBank/DDBJ whole genome shotgun (WGS) entry which is preliminary data.</text>
</comment>
<dbReference type="Proteomes" id="UP001265259">
    <property type="component" value="Unassembled WGS sequence"/>
</dbReference>
<dbReference type="Gene3D" id="2.40.160.60">
    <property type="entry name" value="Outer membrane protein transport protein (OMPP1/FadL/TodX)"/>
    <property type="match status" value="1"/>
</dbReference>
<keyword evidence="10" id="KW-1185">Reference proteome</keyword>
<organism evidence="9 10">
    <name type="scientific">Tropicimonas omnivorans</name>
    <dbReference type="NCBI Taxonomy" id="3075590"/>
    <lineage>
        <taxon>Bacteria</taxon>
        <taxon>Pseudomonadati</taxon>
        <taxon>Pseudomonadota</taxon>
        <taxon>Alphaproteobacteria</taxon>
        <taxon>Rhodobacterales</taxon>
        <taxon>Roseobacteraceae</taxon>
        <taxon>Tropicimonas</taxon>
    </lineage>
</organism>
<accession>A0ABU3DK12</accession>
<gene>
    <name evidence="9" type="ORF">RM543_15050</name>
</gene>
<evidence type="ECO:0000256" key="3">
    <source>
        <dbReference type="ARBA" id="ARBA00022452"/>
    </source>
</evidence>
<dbReference type="Pfam" id="PF03349">
    <property type="entry name" value="Toluene_X"/>
    <property type="match status" value="1"/>
</dbReference>
<evidence type="ECO:0000256" key="7">
    <source>
        <dbReference type="ARBA" id="ARBA00023237"/>
    </source>
</evidence>
<dbReference type="RefSeq" id="WP_311693059.1">
    <property type="nucleotide sequence ID" value="NZ_JAVRHL010000003.1"/>
</dbReference>
<evidence type="ECO:0000313" key="10">
    <source>
        <dbReference type="Proteomes" id="UP001265259"/>
    </source>
</evidence>
<comment type="similarity">
    <text evidence="2">Belongs to the OmpP1/FadL family.</text>
</comment>
<keyword evidence="3" id="KW-1134">Transmembrane beta strand</keyword>
<evidence type="ECO:0000256" key="4">
    <source>
        <dbReference type="ARBA" id="ARBA00022692"/>
    </source>
</evidence>
<feature type="signal peptide" evidence="8">
    <location>
        <begin position="1"/>
        <end position="20"/>
    </location>
</feature>
<comment type="subcellular location">
    <subcellularLocation>
        <location evidence="1">Cell outer membrane</location>
        <topology evidence="1">Multi-pass membrane protein</topology>
    </subcellularLocation>
</comment>
<name>A0ABU3DK12_9RHOB</name>
<evidence type="ECO:0000256" key="2">
    <source>
        <dbReference type="ARBA" id="ARBA00008163"/>
    </source>
</evidence>
<dbReference type="EMBL" id="JAVRHL010000003">
    <property type="protein sequence ID" value="MDT0684006.1"/>
    <property type="molecule type" value="Genomic_DNA"/>
</dbReference>
<evidence type="ECO:0000256" key="8">
    <source>
        <dbReference type="SAM" id="SignalP"/>
    </source>
</evidence>
<feature type="chain" id="PRO_5047454947" evidence="8">
    <location>
        <begin position="21"/>
        <end position="426"/>
    </location>
</feature>
<dbReference type="InterPro" id="IPR005017">
    <property type="entry name" value="OMPP1/FadL/TodX"/>
</dbReference>
<keyword evidence="6" id="KW-0472">Membrane</keyword>
<evidence type="ECO:0000256" key="6">
    <source>
        <dbReference type="ARBA" id="ARBA00023136"/>
    </source>
</evidence>